<reference evidence="2" key="1">
    <citation type="submission" date="2007-12" db="EMBL/GenBank/DDBJ databases">
        <title>Annotation of Entamoeba dispar SAW760.</title>
        <authorList>
            <person name="Lorenzi H."/>
            <person name="Inman J."/>
            <person name="Schobel S."/>
            <person name="Amedeo P."/>
            <person name="Caler E."/>
        </authorList>
    </citation>
    <scope>NUCLEOTIDE SEQUENCE [LARGE SCALE GENOMIC DNA]</scope>
    <source>
        <strain evidence="2">ATCC PRA-260 / SAW760</strain>
    </source>
</reference>
<accession>B0ER15</accession>
<gene>
    <name evidence="1" type="ORF">EDI_123590</name>
</gene>
<keyword evidence="2" id="KW-1185">Reference proteome</keyword>
<dbReference type="RefSeq" id="XP_001740547.1">
    <property type="nucleotide sequence ID" value="XM_001740495.1"/>
</dbReference>
<dbReference type="eggNOG" id="ENOG502RFYD">
    <property type="taxonomic scope" value="Eukaryota"/>
</dbReference>
<name>B0ER15_ENTDS</name>
<organism evidence="2">
    <name type="scientific">Entamoeba dispar (strain ATCC PRA-260 / SAW760)</name>
    <dbReference type="NCBI Taxonomy" id="370354"/>
    <lineage>
        <taxon>Eukaryota</taxon>
        <taxon>Amoebozoa</taxon>
        <taxon>Evosea</taxon>
        <taxon>Archamoebae</taxon>
        <taxon>Mastigamoebida</taxon>
        <taxon>Entamoebidae</taxon>
        <taxon>Entamoeba</taxon>
    </lineage>
</organism>
<protein>
    <submittedName>
        <fullName evidence="1">Uncharacterized protein</fullName>
    </submittedName>
</protein>
<dbReference type="OrthoDB" id="28065at2759"/>
<dbReference type="OMA" id="NMANQQM"/>
<proteinExistence type="predicted"/>
<dbReference type="GeneID" id="5885709"/>
<dbReference type="EMBL" id="DS550441">
    <property type="protein sequence ID" value="EDR23024.1"/>
    <property type="molecule type" value="Genomic_DNA"/>
</dbReference>
<dbReference type="KEGG" id="edi:EDI_123590"/>
<dbReference type="Proteomes" id="UP000008076">
    <property type="component" value="Unassembled WGS sequence"/>
</dbReference>
<evidence type="ECO:0000313" key="1">
    <source>
        <dbReference type="EMBL" id="EDR23024.1"/>
    </source>
</evidence>
<dbReference type="AlphaFoldDB" id="B0ER15"/>
<sequence>MEEIKILIIGQGSFGTYITENIIKPLGFHIVDILRSKDFNKINYYASHQELYNRVYIALPYELHNPIIRILPKEIIFPAQPPIGLQVTWSGCREAEGCNVQEKLSQLVPYFNSVAAFFRPKIAIGLLPQGKKMKSLEDPAPETVTIPEEPPEGCGLTIKADECSTETGCNARLRNMEIGKYFNILASHFSQFSPESVKGPHDTSFPMPVQSVNIPQQKIDQAKLTAQHKNDIRNMLNQQNKQIYDSQKPMLNQMYQNMANQQMAQDAYHNYIQKIMGLEQRRQSMFSNYLKTRNNSPHFEDMYSEPTKAPSTNQPADHELEVYGGNYFTNDGYKIMKKRHLENLGLNGYGKSAFNPSITGPLITK</sequence>
<evidence type="ECO:0000313" key="2">
    <source>
        <dbReference type="Proteomes" id="UP000008076"/>
    </source>
</evidence>